<dbReference type="AlphaFoldDB" id="A0A063KNS7"/>
<sequence length="109" mass="11935">MTLPIGSGFFTGDIPGRVSSTKVVTNKPQSLLDQPAAKKTNTDYVKSSVEGVELANQLFKSSAKSNEYRQTIYDQPTAQVSKAISTYTEFANLERRAEVQNLIGVDIYA</sequence>
<gene>
    <name evidence="3" type="ORF">DC53_10245</name>
    <name evidence="2" type="ORF">EU508_16655</name>
    <name evidence="1" type="ORF">EU509_18290</name>
</gene>
<dbReference type="Proteomes" id="UP000324162">
    <property type="component" value="Unassembled WGS sequence"/>
</dbReference>
<reference evidence="5 6" key="2">
    <citation type="submission" date="2019-01" db="EMBL/GenBank/DDBJ databases">
        <title>Genome sequences of marine Pseudoalteromonas species.</title>
        <authorList>
            <person name="Boraston A.B."/>
            <person name="Hehemann J.-H."/>
            <person name="Vickers C.J."/>
            <person name="Salama-Alber O."/>
            <person name="Abe K."/>
            <person name="Hettle A.J."/>
        </authorList>
    </citation>
    <scope>NUCLEOTIDE SEQUENCE [LARGE SCALE GENOMIC DNA]</scope>
    <source>
        <strain evidence="2 6">PS42</strain>
        <strain evidence="1 5">PS47</strain>
    </source>
</reference>
<dbReference type="OrthoDB" id="6309773at2"/>
<dbReference type="EMBL" id="JJNZ01000029">
    <property type="protein sequence ID" value="KDC51109.1"/>
    <property type="molecule type" value="Genomic_DNA"/>
</dbReference>
<organism evidence="3 4">
    <name type="scientific">Pseudoalteromonas fuliginea</name>
    <dbReference type="NCBI Taxonomy" id="1872678"/>
    <lineage>
        <taxon>Bacteria</taxon>
        <taxon>Pseudomonadati</taxon>
        <taxon>Pseudomonadota</taxon>
        <taxon>Gammaproteobacteria</taxon>
        <taxon>Alteromonadales</taxon>
        <taxon>Pseudoalteromonadaceae</taxon>
        <taxon>Pseudoalteromonas</taxon>
    </lineage>
</organism>
<evidence type="ECO:0000313" key="5">
    <source>
        <dbReference type="Proteomes" id="UP000322915"/>
    </source>
</evidence>
<evidence type="ECO:0000313" key="2">
    <source>
        <dbReference type="EMBL" id="KAA1157359.1"/>
    </source>
</evidence>
<comment type="caution">
    <text evidence="3">The sequence shown here is derived from an EMBL/GenBank/DDBJ whole genome shotgun (WGS) entry which is preliminary data.</text>
</comment>
<reference evidence="3 4" key="1">
    <citation type="submission" date="2014-04" db="EMBL/GenBank/DDBJ databases">
        <title>Pseudoalteromonas galatheae sp. nov., isolated from a deep-sea polychaete near Canal Concepcion, Chile.</title>
        <authorList>
            <person name="Machado H.R."/>
            <person name="Gram L."/>
            <person name="Vynne N.G."/>
        </authorList>
    </citation>
    <scope>NUCLEOTIDE SEQUENCE [LARGE SCALE GENOMIC DNA]</scope>
    <source>
        <strain evidence="3 4">KMM216</strain>
    </source>
</reference>
<keyword evidence="5" id="KW-1185">Reference proteome</keyword>
<protein>
    <submittedName>
        <fullName evidence="3">Uncharacterized protein</fullName>
    </submittedName>
</protein>
<dbReference type="EMBL" id="SEUJ01000077">
    <property type="protein sequence ID" value="KAA1151051.1"/>
    <property type="molecule type" value="Genomic_DNA"/>
</dbReference>
<dbReference type="RefSeq" id="WP_033029686.1">
    <property type="nucleotide sequence ID" value="NZ_JBBMQW010000010.1"/>
</dbReference>
<accession>A0A063KNS7</accession>
<evidence type="ECO:0000313" key="4">
    <source>
        <dbReference type="Proteomes" id="UP000027154"/>
    </source>
</evidence>
<evidence type="ECO:0000313" key="3">
    <source>
        <dbReference type="EMBL" id="KDC51109.1"/>
    </source>
</evidence>
<evidence type="ECO:0000313" key="6">
    <source>
        <dbReference type="Proteomes" id="UP000324162"/>
    </source>
</evidence>
<dbReference type="EMBL" id="SEUK01000054">
    <property type="protein sequence ID" value="KAA1157359.1"/>
    <property type="molecule type" value="Genomic_DNA"/>
</dbReference>
<dbReference type="Proteomes" id="UP000322915">
    <property type="component" value="Unassembled WGS sequence"/>
</dbReference>
<dbReference type="Proteomes" id="UP000027154">
    <property type="component" value="Unassembled WGS sequence"/>
</dbReference>
<name>A0A063KNS7_9GAMM</name>
<evidence type="ECO:0000313" key="1">
    <source>
        <dbReference type="EMBL" id="KAA1151051.1"/>
    </source>
</evidence>
<proteinExistence type="predicted"/>